<feature type="domain" description="C5orf34-like second" evidence="3">
    <location>
        <begin position="119"/>
        <end position="241"/>
    </location>
</feature>
<dbReference type="Ensembl" id="ENSECRT00000004258.1">
    <property type="protein sequence ID" value="ENSECRP00000004192.1"/>
    <property type="gene ID" value="ENSECRG00000002854.1"/>
</dbReference>
<dbReference type="CTD" id="113072911"/>
<feature type="compositionally biased region" description="Basic and acidic residues" evidence="1">
    <location>
        <begin position="498"/>
        <end position="512"/>
    </location>
</feature>
<feature type="domain" description="C5orf34-like N-terminal" evidence="2">
    <location>
        <begin position="7"/>
        <end position="76"/>
    </location>
</feature>
<dbReference type="PANTHER" id="PTHR34531">
    <property type="entry name" value="ZGC:153352"/>
    <property type="match status" value="1"/>
</dbReference>
<gene>
    <name evidence="5" type="primary">C5orf34</name>
    <name evidence="5" type="synonym">c5h5orf34</name>
</gene>
<evidence type="ECO:0000256" key="1">
    <source>
        <dbReference type="SAM" id="MobiDB-lite"/>
    </source>
</evidence>
<keyword evidence="6" id="KW-1185">Reference proteome</keyword>
<dbReference type="AlphaFoldDB" id="A0A8C4RL70"/>
<feature type="region of interest" description="Disordered" evidence="1">
    <location>
        <begin position="498"/>
        <end position="525"/>
    </location>
</feature>
<accession>A0A8C4RL70</accession>
<reference evidence="5" key="3">
    <citation type="submission" date="2025-09" db="UniProtKB">
        <authorList>
            <consortium name="Ensembl"/>
        </authorList>
    </citation>
    <scope>IDENTIFICATION</scope>
</reference>
<feature type="domain" description="C5orf34-like" evidence="4">
    <location>
        <begin position="325"/>
        <end position="409"/>
    </location>
</feature>
<reference evidence="5" key="1">
    <citation type="submission" date="2021-06" db="EMBL/GenBank/DDBJ databases">
        <authorList>
            <consortium name="Wellcome Sanger Institute Data Sharing"/>
        </authorList>
    </citation>
    <scope>NUCLEOTIDE SEQUENCE [LARGE SCALE GENOMIC DNA]</scope>
</reference>
<dbReference type="OrthoDB" id="75908at2759"/>
<dbReference type="InterPro" id="IPR053899">
    <property type="entry name" value="C5orf34-like_2nd"/>
</dbReference>
<protein>
    <submittedName>
        <fullName evidence="5">Zgc:153352</fullName>
    </submittedName>
</protein>
<name>A0A8C4RL70_ERPCA</name>
<evidence type="ECO:0000259" key="3">
    <source>
        <dbReference type="Pfam" id="PF22833"/>
    </source>
</evidence>
<evidence type="ECO:0000313" key="5">
    <source>
        <dbReference type="Ensembl" id="ENSECRP00000004192.1"/>
    </source>
</evidence>
<dbReference type="InterPro" id="IPR027830">
    <property type="entry name" value="C5orf34-like_N"/>
</dbReference>
<dbReference type="InterPro" id="IPR053901">
    <property type="entry name" value="C5orf34-like"/>
</dbReference>
<reference evidence="5" key="2">
    <citation type="submission" date="2025-08" db="UniProtKB">
        <authorList>
            <consortium name="Ensembl"/>
        </authorList>
    </citation>
    <scope>IDENTIFICATION</scope>
</reference>
<dbReference type="PANTHER" id="PTHR34531:SF1">
    <property type="entry name" value="CHROMOSOME 5 OPEN READING FRAME 34"/>
    <property type="match status" value="1"/>
</dbReference>
<dbReference type="InterPro" id="IPR053900">
    <property type="entry name" value="C5orf34-like_dom"/>
</dbReference>
<evidence type="ECO:0000259" key="4">
    <source>
        <dbReference type="Pfam" id="PF22834"/>
    </source>
</evidence>
<dbReference type="Pfam" id="PF22833">
    <property type="entry name" value="C5orf34_2nd"/>
    <property type="match status" value="1"/>
</dbReference>
<organism evidence="5 6">
    <name type="scientific">Erpetoichthys calabaricus</name>
    <name type="common">Rope fish</name>
    <name type="synonym">Calamoichthys calabaricus</name>
    <dbReference type="NCBI Taxonomy" id="27687"/>
    <lineage>
        <taxon>Eukaryota</taxon>
        <taxon>Metazoa</taxon>
        <taxon>Chordata</taxon>
        <taxon>Craniata</taxon>
        <taxon>Vertebrata</taxon>
        <taxon>Euteleostomi</taxon>
        <taxon>Actinopterygii</taxon>
        <taxon>Polypteriformes</taxon>
        <taxon>Polypteridae</taxon>
        <taxon>Erpetoichthys</taxon>
    </lineage>
</organism>
<sequence length="555" mass="63456">MAAVSSMVLYKDDSVEVQYLDGSRLQLSPCGSEFLLEKALPPSAHVLQPMERICQRTQFVTSNHRNLLIQALDFRNRFSAKPYLPHNLIDPHNKVQHMKDIPEVKWSRNKANRIAFTNSGEVKVCSCDDNAFLYLSPSKLEFSVKYLCTCSENTNATYDTVTGPSHPPVHKLSQEMSTKLCQKKITQKKSKDADHNISKKNNEENYKQLKPFKDRQVFTWVIQHHSVLSFPAIWKYPLSLALSFSNCHTPNQLGGTENQVLKETEECKHVCSLVSNDEESDAQVSLPPEALPLNCPDPHLHRWVFKDFISPEDEHIEQWQRAELIKIVLCQGVVYRLIEGATSTIEIYPGDGSVIRSQGDFAKYFIHYMEKNGLNQRVEKMYAINYLPPDVPGQTYSIRSIISYAYRILQCFHQMRYSNSLQNHLCCWNRYTETVIQHSLEDHQPVEGRCNLKLCEDQQQLVVLDSPVLTRRTALQELEKLRRFIYITENSGLLGKASFKDKPASKSNENIHKNAGSLQQPEGSDVKEVLTQISKTVQDIEALLAARSSELQKSV</sequence>
<proteinExistence type="predicted"/>
<evidence type="ECO:0000259" key="2">
    <source>
        <dbReference type="Pfam" id="PF15025"/>
    </source>
</evidence>
<dbReference type="GeneTree" id="ENSGT00500000044987"/>
<evidence type="ECO:0000313" key="6">
    <source>
        <dbReference type="Proteomes" id="UP000694620"/>
    </source>
</evidence>
<dbReference type="Pfam" id="PF15025">
    <property type="entry name" value="C5orf34-like_N"/>
    <property type="match status" value="1"/>
</dbReference>
<dbReference type="Pfam" id="PF22834">
    <property type="entry name" value="Polo_box_4"/>
    <property type="match status" value="1"/>
</dbReference>
<dbReference type="Proteomes" id="UP000694620">
    <property type="component" value="Chromosome 5"/>
</dbReference>